<dbReference type="InterPro" id="IPR003439">
    <property type="entry name" value="ABC_transporter-like_ATP-bd"/>
</dbReference>
<dbReference type="InterPro" id="IPR000595">
    <property type="entry name" value="cNMP-bd_dom"/>
</dbReference>
<dbReference type="InterPro" id="IPR039421">
    <property type="entry name" value="Type_1_exporter"/>
</dbReference>
<evidence type="ECO:0000259" key="12">
    <source>
        <dbReference type="PROSITE" id="PS50042"/>
    </source>
</evidence>
<dbReference type="SUPFAM" id="SSF51206">
    <property type="entry name" value="cAMP-binding domain-like"/>
    <property type="match status" value="1"/>
</dbReference>
<dbReference type="Proteomes" id="UP000214603">
    <property type="component" value="Unassembled WGS sequence"/>
</dbReference>
<dbReference type="GO" id="GO:0015421">
    <property type="term" value="F:ABC-type oligopeptide transporter activity"/>
    <property type="evidence" value="ECO:0007669"/>
    <property type="project" value="TreeGrafter"/>
</dbReference>
<dbReference type="SUPFAM" id="SSF90123">
    <property type="entry name" value="ABC transporter transmembrane region"/>
    <property type="match status" value="1"/>
</dbReference>
<protein>
    <submittedName>
        <fullName evidence="15">Cyclic nucleotide-binding protein</fullName>
    </submittedName>
</protein>
<feature type="transmembrane region" description="Helical" evidence="11">
    <location>
        <begin position="219"/>
        <end position="243"/>
    </location>
</feature>
<dbReference type="SUPFAM" id="SSF52540">
    <property type="entry name" value="P-loop containing nucleoside triphosphate hydrolases"/>
    <property type="match status" value="1"/>
</dbReference>
<dbReference type="PROSITE" id="PS50929">
    <property type="entry name" value="ABC_TM1F"/>
    <property type="match status" value="1"/>
</dbReference>
<dbReference type="CDD" id="cd00038">
    <property type="entry name" value="CAP_ED"/>
    <property type="match status" value="1"/>
</dbReference>
<feature type="transmembrane region" description="Helical" evidence="11">
    <location>
        <begin position="180"/>
        <end position="199"/>
    </location>
</feature>
<dbReference type="InterPro" id="IPR017871">
    <property type="entry name" value="ABC_transporter-like_CS"/>
</dbReference>
<reference evidence="16" key="1">
    <citation type="submission" date="2017-06" db="EMBL/GenBank/DDBJ databases">
        <title>Herbaspirillum phytohormonus sp. nov., isolated from the root nodule of Robinia pseudoacacia in lead-zinc mine.</title>
        <authorList>
            <person name="Fan M."/>
            <person name="Lin Y."/>
        </authorList>
    </citation>
    <scope>NUCLEOTIDE SEQUENCE [LARGE SCALE GENOMIC DNA]</scope>
    <source>
        <strain evidence="16">SC-089</strain>
    </source>
</reference>
<dbReference type="Gene3D" id="3.40.50.300">
    <property type="entry name" value="P-loop containing nucleotide triphosphate hydrolases"/>
    <property type="match status" value="1"/>
</dbReference>
<dbReference type="EMBL" id="NJIH01000004">
    <property type="protein sequence ID" value="OWT62091.1"/>
    <property type="molecule type" value="Genomic_DNA"/>
</dbReference>
<dbReference type="InterPro" id="IPR011527">
    <property type="entry name" value="ABC1_TM_dom"/>
</dbReference>
<dbReference type="PROSITE" id="PS50893">
    <property type="entry name" value="ABC_TRANSPORTER_2"/>
    <property type="match status" value="1"/>
</dbReference>
<evidence type="ECO:0000256" key="3">
    <source>
        <dbReference type="ARBA" id="ARBA00022475"/>
    </source>
</evidence>
<dbReference type="GO" id="GO:0016887">
    <property type="term" value="F:ATP hydrolysis activity"/>
    <property type="evidence" value="ECO:0007669"/>
    <property type="project" value="InterPro"/>
</dbReference>
<dbReference type="AlphaFoldDB" id="A0A225MRJ6"/>
<proteinExistence type="predicted"/>
<keyword evidence="16" id="KW-1185">Reference proteome</keyword>
<keyword evidence="7" id="KW-1278">Translocase</keyword>
<dbReference type="Gene3D" id="2.60.120.10">
    <property type="entry name" value="Jelly Rolls"/>
    <property type="match status" value="1"/>
</dbReference>
<evidence type="ECO:0000256" key="11">
    <source>
        <dbReference type="SAM" id="Phobius"/>
    </source>
</evidence>
<accession>A0A225MRJ6</accession>
<evidence type="ECO:0000259" key="13">
    <source>
        <dbReference type="PROSITE" id="PS50893"/>
    </source>
</evidence>
<feature type="transmembrane region" description="Helical" evidence="11">
    <location>
        <begin position="405"/>
        <end position="424"/>
    </location>
</feature>
<evidence type="ECO:0000313" key="15">
    <source>
        <dbReference type="EMBL" id="OWT62091.1"/>
    </source>
</evidence>
<keyword evidence="6" id="KW-0067">ATP-binding</keyword>
<comment type="subcellular location">
    <subcellularLocation>
        <location evidence="1">Cell membrane</location>
        <topology evidence="1">Multi-pass membrane protein</topology>
    </subcellularLocation>
</comment>
<dbReference type="PROSITE" id="PS50042">
    <property type="entry name" value="CNMP_BINDING_3"/>
    <property type="match status" value="1"/>
</dbReference>
<organism evidence="15 16">
    <name type="scientific">Candidimonas nitroreducens</name>
    <dbReference type="NCBI Taxonomy" id="683354"/>
    <lineage>
        <taxon>Bacteria</taxon>
        <taxon>Pseudomonadati</taxon>
        <taxon>Pseudomonadota</taxon>
        <taxon>Betaproteobacteria</taxon>
        <taxon>Burkholderiales</taxon>
        <taxon>Alcaligenaceae</taxon>
        <taxon>Candidimonas</taxon>
    </lineage>
</organism>
<feature type="domain" description="ABC transporter" evidence="13">
    <location>
        <begin position="495"/>
        <end position="729"/>
    </location>
</feature>
<evidence type="ECO:0000256" key="7">
    <source>
        <dbReference type="ARBA" id="ARBA00022967"/>
    </source>
</evidence>
<dbReference type="InterPro" id="IPR027417">
    <property type="entry name" value="P-loop_NTPase"/>
</dbReference>
<dbReference type="InterPro" id="IPR003593">
    <property type="entry name" value="AAA+_ATPase"/>
</dbReference>
<evidence type="ECO:0000256" key="5">
    <source>
        <dbReference type="ARBA" id="ARBA00022741"/>
    </source>
</evidence>
<feature type="domain" description="Cyclic nucleotide-binding" evidence="12">
    <location>
        <begin position="754"/>
        <end position="856"/>
    </location>
</feature>
<dbReference type="PROSITE" id="PS00211">
    <property type="entry name" value="ABC_TRANSPORTER_1"/>
    <property type="match status" value="1"/>
</dbReference>
<comment type="caution">
    <text evidence="15">The sequence shown here is derived from an EMBL/GenBank/DDBJ whole genome shotgun (WGS) entry which is preliminary data.</text>
</comment>
<evidence type="ECO:0000256" key="9">
    <source>
        <dbReference type="ARBA" id="ARBA00023055"/>
    </source>
</evidence>
<dbReference type="InterPro" id="IPR036640">
    <property type="entry name" value="ABC1_TM_sf"/>
</dbReference>
<dbReference type="GO" id="GO:0005524">
    <property type="term" value="F:ATP binding"/>
    <property type="evidence" value="ECO:0007669"/>
    <property type="project" value="UniProtKB-KW"/>
</dbReference>
<feature type="domain" description="ABC transmembrane type-1" evidence="14">
    <location>
        <begin position="181"/>
        <end position="461"/>
    </location>
</feature>
<evidence type="ECO:0000259" key="14">
    <source>
        <dbReference type="PROSITE" id="PS50929"/>
    </source>
</evidence>
<dbReference type="SMART" id="SM00382">
    <property type="entry name" value="AAA"/>
    <property type="match status" value="1"/>
</dbReference>
<keyword evidence="4 11" id="KW-0812">Transmembrane</keyword>
<keyword evidence="5" id="KW-0547">Nucleotide-binding</keyword>
<dbReference type="Pfam" id="PF00664">
    <property type="entry name" value="ABC_membrane"/>
    <property type="match status" value="1"/>
</dbReference>
<dbReference type="GO" id="GO:0005886">
    <property type="term" value="C:plasma membrane"/>
    <property type="evidence" value="ECO:0007669"/>
    <property type="project" value="UniProtKB-SubCell"/>
</dbReference>
<keyword evidence="8 11" id="KW-1133">Transmembrane helix</keyword>
<dbReference type="GO" id="GO:0006869">
    <property type="term" value="P:lipid transport"/>
    <property type="evidence" value="ECO:0007669"/>
    <property type="project" value="UniProtKB-KW"/>
</dbReference>
<dbReference type="OrthoDB" id="9806127at2"/>
<evidence type="ECO:0000256" key="6">
    <source>
        <dbReference type="ARBA" id="ARBA00022840"/>
    </source>
</evidence>
<evidence type="ECO:0000256" key="1">
    <source>
        <dbReference type="ARBA" id="ARBA00004651"/>
    </source>
</evidence>
<dbReference type="InterPro" id="IPR018490">
    <property type="entry name" value="cNMP-bd_dom_sf"/>
</dbReference>
<name>A0A225MRJ6_9BURK</name>
<evidence type="ECO:0000256" key="10">
    <source>
        <dbReference type="ARBA" id="ARBA00023136"/>
    </source>
</evidence>
<dbReference type="InterPro" id="IPR014710">
    <property type="entry name" value="RmlC-like_jellyroll"/>
</dbReference>
<dbReference type="Gene3D" id="1.20.1560.10">
    <property type="entry name" value="ABC transporter type 1, transmembrane domain"/>
    <property type="match status" value="1"/>
</dbReference>
<evidence type="ECO:0000256" key="8">
    <source>
        <dbReference type="ARBA" id="ARBA00022989"/>
    </source>
</evidence>
<feature type="transmembrane region" description="Helical" evidence="11">
    <location>
        <begin position="289"/>
        <end position="310"/>
    </location>
</feature>
<dbReference type="RefSeq" id="WP_088603179.1">
    <property type="nucleotide sequence ID" value="NZ_NJIH01000004.1"/>
</dbReference>
<evidence type="ECO:0000313" key="16">
    <source>
        <dbReference type="Proteomes" id="UP000214603"/>
    </source>
</evidence>
<dbReference type="PANTHER" id="PTHR43394">
    <property type="entry name" value="ATP-DEPENDENT PERMEASE MDL1, MITOCHONDRIAL"/>
    <property type="match status" value="1"/>
</dbReference>
<dbReference type="Pfam" id="PF00027">
    <property type="entry name" value="cNMP_binding"/>
    <property type="match status" value="1"/>
</dbReference>
<evidence type="ECO:0000256" key="2">
    <source>
        <dbReference type="ARBA" id="ARBA00022448"/>
    </source>
</evidence>
<dbReference type="CDD" id="cd07346">
    <property type="entry name" value="ABC_6TM_exporters"/>
    <property type="match status" value="1"/>
</dbReference>
<evidence type="ECO:0000256" key="4">
    <source>
        <dbReference type="ARBA" id="ARBA00022692"/>
    </source>
</evidence>
<keyword evidence="3" id="KW-1003">Cell membrane</keyword>
<dbReference type="Pfam" id="PF00005">
    <property type="entry name" value="ABC_tran"/>
    <property type="match status" value="1"/>
</dbReference>
<dbReference type="SMART" id="SM00100">
    <property type="entry name" value="cNMP"/>
    <property type="match status" value="1"/>
</dbReference>
<dbReference type="PANTHER" id="PTHR43394:SF1">
    <property type="entry name" value="ATP-BINDING CASSETTE SUB-FAMILY B MEMBER 10, MITOCHONDRIAL"/>
    <property type="match status" value="1"/>
</dbReference>
<feature type="transmembrane region" description="Helical" evidence="11">
    <location>
        <begin position="436"/>
        <end position="460"/>
    </location>
</feature>
<keyword evidence="2" id="KW-0813">Transport</keyword>
<keyword evidence="10 11" id="KW-0472">Membrane</keyword>
<sequence>MLGIDAAAGAASLVGAAQAEARSQPGKDPGLSLVEHLLTERLGCSRPAPGLIAVGVLYLVGDNLDAKNFLLDIEDVSDLSGLTQRLAVHAPEPRDAARAGAFVRFLLDAYGAATLQDFARALRPGAPVGQVCLDTTGKSLAMIELQWSETLSHEPPMRGVLPFMRWTAGLLRPYRFHSTMLVVGILIQTLYAAFMPLWLHQLFDDGITPHNAGVIWRTLAYLIGGFLVTASAGLAIDFSVSALGPRAMGDVRRQVFDKLLLLSSRTLNRFKSGDIVSIFSTDMFIVENAVVRSVAGIVGKVFLMLGSIVTAVDLDWRMALATVSLLAIAFWAPRQVARFAVKAAYDRKVEDGKFAGFIKETAQLLPVIRTLDIGEHRRGLFNEQADTIYKTSYRQYLMGELTSRATVFCISAAQLGIIGLGAALSLTGTVSGGVVVAYIGLLLAIGGSAGGIASLLPTAIQAVGSWQRIESLLARPADAPDAERAAEPDLPLSRVAFQDVSFSYTGERLNLDDITLETQVPRRVALVGPSGSGKSTVINLLSRNYDALKGTILLNNTDIRDVDNRTLRALMAVVNQDTTLFEGSIRYNIGIGRLGATDAEIEQAARDAEIHDFITTLPNGYDTEVGEGGKLLSGGQRQRIVIARALLHDPQILLLDEATSALDAEAEAAINETLAKISSKRMMFSVTHRLNSCPDMDMICVFREGRLVEQGTHEELLALHGVYAGMWEKQADISIDSSGQDVDISVERLRKIPLFASVPQEDLEGIRHMLRVEEVPADTVLTVEGTTTGRFYILARGMVESSVLLGDGTSLTMEILEVGDFFGEFALLEGVPNPTTCRTRLPCMLLSLSRQDLRHVADLHRTADEQSELEKEIVATLDRRLDAKLEELIGRRLASKQRGAAPRATADAAGPSV</sequence>
<dbReference type="FunFam" id="3.40.50.300:FF:000221">
    <property type="entry name" value="Multidrug ABC transporter ATP-binding protein"/>
    <property type="match status" value="1"/>
</dbReference>
<keyword evidence="9" id="KW-0445">Lipid transport</keyword>
<gene>
    <name evidence="15" type="ORF">CEY11_09830</name>
</gene>